<proteinExistence type="predicted"/>
<feature type="signal peptide" evidence="1">
    <location>
        <begin position="1"/>
        <end position="18"/>
    </location>
</feature>
<dbReference type="EMBL" id="JACORT010000001">
    <property type="protein sequence ID" value="MBC5782362.1"/>
    <property type="molecule type" value="Genomic_DNA"/>
</dbReference>
<organism evidence="2 3">
    <name type="scientific">Ramlibacter cellulosilyticus</name>
    <dbReference type="NCBI Taxonomy" id="2764187"/>
    <lineage>
        <taxon>Bacteria</taxon>
        <taxon>Pseudomonadati</taxon>
        <taxon>Pseudomonadota</taxon>
        <taxon>Betaproteobacteria</taxon>
        <taxon>Burkholderiales</taxon>
        <taxon>Comamonadaceae</taxon>
        <taxon>Ramlibacter</taxon>
    </lineage>
</organism>
<sequence>MRLHRTLLFLAAACVAAAAPAQQGAVLATPERDGAAVFVAQGSYVVGRLGRECLDVIGRPETPEKLVAAWRERNARFVDASAKYLDLRLQEAEATGGTARRVSALAEIRAVVQANGENSLRTLMQGRKEDACMRVITLLDSGALDISSKLPQYDQLEALVRWAER</sequence>
<evidence type="ECO:0000256" key="1">
    <source>
        <dbReference type="SAM" id="SignalP"/>
    </source>
</evidence>
<evidence type="ECO:0000313" key="3">
    <source>
        <dbReference type="Proteomes" id="UP000608513"/>
    </source>
</evidence>
<reference evidence="2" key="1">
    <citation type="submission" date="2020-08" db="EMBL/GenBank/DDBJ databases">
        <title>Ramlibacter sp. USB13 16S ribosomal RNA gene genome sequencing and assembly.</title>
        <authorList>
            <person name="Kang M."/>
        </authorList>
    </citation>
    <scope>NUCLEOTIDE SEQUENCE</scope>
    <source>
        <strain evidence="2">USB13</strain>
    </source>
</reference>
<gene>
    <name evidence="2" type="ORF">H8N03_05365</name>
</gene>
<keyword evidence="1" id="KW-0732">Signal</keyword>
<dbReference type="AlphaFoldDB" id="A0A923MR87"/>
<dbReference type="RefSeq" id="WP_187075062.1">
    <property type="nucleotide sequence ID" value="NZ_JACORT010000001.1"/>
</dbReference>
<dbReference type="Proteomes" id="UP000608513">
    <property type="component" value="Unassembled WGS sequence"/>
</dbReference>
<protein>
    <submittedName>
        <fullName evidence="2">Uncharacterized protein</fullName>
    </submittedName>
</protein>
<comment type="caution">
    <text evidence="2">The sequence shown here is derived from an EMBL/GenBank/DDBJ whole genome shotgun (WGS) entry which is preliminary data.</text>
</comment>
<accession>A0A923MR87</accession>
<keyword evidence="3" id="KW-1185">Reference proteome</keyword>
<feature type="chain" id="PRO_5037641392" evidence="1">
    <location>
        <begin position="19"/>
        <end position="165"/>
    </location>
</feature>
<evidence type="ECO:0000313" key="2">
    <source>
        <dbReference type="EMBL" id="MBC5782362.1"/>
    </source>
</evidence>
<name>A0A923MR87_9BURK</name>